<dbReference type="SMART" id="SM00184">
    <property type="entry name" value="RING"/>
    <property type="match status" value="1"/>
</dbReference>
<evidence type="ECO:0000256" key="4">
    <source>
        <dbReference type="ARBA" id="ARBA00022723"/>
    </source>
</evidence>
<dbReference type="PROSITE" id="PS51257">
    <property type="entry name" value="PROKAR_LIPOPROTEIN"/>
    <property type="match status" value="1"/>
</dbReference>
<evidence type="ECO:0000256" key="8">
    <source>
        <dbReference type="ARBA" id="ARBA00023163"/>
    </source>
</evidence>
<dbReference type="InterPro" id="IPR013083">
    <property type="entry name" value="Znf_RING/FYVE/PHD"/>
</dbReference>
<dbReference type="InterPro" id="IPR017907">
    <property type="entry name" value="Znf_RING_CS"/>
</dbReference>
<comment type="caution">
    <text evidence="12">The sequence shown here is derived from an EMBL/GenBank/DDBJ whole genome shotgun (WGS) entry which is preliminary data.</text>
</comment>
<evidence type="ECO:0000256" key="5">
    <source>
        <dbReference type="ARBA" id="ARBA00022771"/>
    </source>
</evidence>
<evidence type="ECO:0000313" key="13">
    <source>
        <dbReference type="Proteomes" id="UP001420932"/>
    </source>
</evidence>
<dbReference type="GO" id="GO:0008270">
    <property type="term" value="F:zinc ion binding"/>
    <property type="evidence" value="ECO:0007669"/>
    <property type="project" value="UniProtKB-KW"/>
</dbReference>
<dbReference type="AlphaFoldDB" id="A0AAP0Q2S2"/>
<evidence type="ECO:0000256" key="9">
    <source>
        <dbReference type="PROSITE-ProRule" id="PRU00175"/>
    </source>
</evidence>
<dbReference type="EMBL" id="JBBNAF010000003">
    <property type="protein sequence ID" value="KAK9161486.1"/>
    <property type="molecule type" value="Genomic_DNA"/>
</dbReference>
<keyword evidence="3" id="KW-0808">Transferase</keyword>
<evidence type="ECO:0000313" key="12">
    <source>
        <dbReference type="EMBL" id="KAK9161486.1"/>
    </source>
</evidence>
<dbReference type="PANTHER" id="PTHR46077:SF1">
    <property type="entry name" value="TOP1 BINDING ARGININE_SERINE RICH PROTEIN, E3 UBIQUITIN LIGASE"/>
    <property type="match status" value="1"/>
</dbReference>
<dbReference type="Proteomes" id="UP001420932">
    <property type="component" value="Unassembled WGS sequence"/>
</dbReference>
<proteinExistence type="predicted"/>
<keyword evidence="4" id="KW-0479">Metal-binding</keyword>
<dbReference type="InterPro" id="IPR001841">
    <property type="entry name" value="Znf_RING"/>
</dbReference>
<keyword evidence="7" id="KW-0805">Transcription regulation</keyword>
<evidence type="ECO:0000256" key="3">
    <source>
        <dbReference type="ARBA" id="ARBA00022679"/>
    </source>
</evidence>
<evidence type="ECO:0000256" key="1">
    <source>
        <dbReference type="ARBA" id="ARBA00000900"/>
    </source>
</evidence>
<reference evidence="12 13" key="1">
    <citation type="submission" date="2024-01" db="EMBL/GenBank/DDBJ databases">
        <title>Genome assemblies of Stephania.</title>
        <authorList>
            <person name="Yang L."/>
        </authorList>
    </citation>
    <scope>NUCLEOTIDE SEQUENCE [LARGE SCALE GENOMIC DNA]</scope>
    <source>
        <strain evidence="12">YNDBR</strain>
        <tissue evidence="12">Leaf</tissue>
    </source>
</reference>
<evidence type="ECO:0000256" key="10">
    <source>
        <dbReference type="SAM" id="MobiDB-lite"/>
    </source>
</evidence>
<dbReference type="Gene3D" id="3.30.40.10">
    <property type="entry name" value="Zinc/RING finger domain, C3HC4 (zinc finger)"/>
    <property type="match status" value="1"/>
</dbReference>
<dbReference type="PANTHER" id="PTHR46077">
    <property type="entry name" value="E3 UBIQUITIN-PROTEIN LIGASE TOPORS"/>
    <property type="match status" value="1"/>
</dbReference>
<evidence type="ECO:0000256" key="6">
    <source>
        <dbReference type="ARBA" id="ARBA00022833"/>
    </source>
</evidence>
<dbReference type="SUPFAM" id="SSF57850">
    <property type="entry name" value="RING/U-box"/>
    <property type="match status" value="1"/>
</dbReference>
<feature type="region of interest" description="Disordered" evidence="10">
    <location>
        <begin position="103"/>
        <end position="136"/>
    </location>
</feature>
<accession>A0AAP0Q2S2</accession>
<evidence type="ECO:0000259" key="11">
    <source>
        <dbReference type="PROSITE" id="PS50089"/>
    </source>
</evidence>
<keyword evidence="8" id="KW-0804">Transcription</keyword>
<sequence>MSCSTRIINSAMRRSSSSSSSSSSSCPICLNRLKDSSSTAIAVLTICEHAYCVNCIRKWSELKRNCPLCNAHFDSWFLKPCSNSRSRFSSTASNFEKLPDLNDTKKIDGSAQRSRSETLTRFSSRPRGLVRSSNQRSRQLPWRRSFVSRNYEDRRCGSGRMSESAIRWRASIYSEKLRAVPLPREYCLDQKLLLNNDDNDIKEKKCRQLEQWIRRELQAILGDLDPSVIVHLCMSIYLSSIKENYEGSSGSLGDGDIFWSS</sequence>
<evidence type="ECO:0000256" key="7">
    <source>
        <dbReference type="ARBA" id="ARBA00023015"/>
    </source>
</evidence>
<keyword evidence="5 9" id="KW-0863">Zinc-finger</keyword>
<dbReference type="EC" id="2.3.2.27" evidence="2"/>
<comment type="catalytic activity">
    <reaction evidence="1">
        <text>S-ubiquitinyl-[E2 ubiquitin-conjugating enzyme]-L-cysteine + [acceptor protein]-L-lysine = [E2 ubiquitin-conjugating enzyme]-L-cysteine + N(6)-ubiquitinyl-[acceptor protein]-L-lysine.</text>
        <dbReference type="EC" id="2.3.2.27"/>
    </reaction>
</comment>
<dbReference type="Pfam" id="PF13639">
    <property type="entry name" value="zf-RING_2"/>
    <property type="match status" value="1"/>
</dbReference>
<feature type="compositionally biased region" description="Basic and acidic residues" evidence="10">
    <location>
        <begin position="103"/>
        <end position="118"/>
    </location>
</feature>
<feature type="domain" description="RING-type" evidence="11">
    <location>
        <begin position="26"/>
        <end position="70"/>
    </location>
</feature>
<evidence type="ECO:0000256" key="2">
    <source>
        <dbReference type="ARBA" id="ARBA00012483"/>
    </source>
</evidence>
<dbReference type="PROSITE" id="PS00518">
    <property type="entry name" value="ZF_RING_1"/>
    <property type="match status" value="1"/>
</dbReference>
<dbReference type="GO" id="GO:0061630">
    <property type="term" value="F:ubiquitin protein ligase activity"/>
    <property type="evidence" value="ECO:0007669"/>
    <property type="project" value="UniProtKB-EC"/>
</dbReference>
<keyword evidence="6" id="KW-0862">Zinc</keyword>
<organism evidence="12 13">
    <name type="scientific">Stephania yunnanensis</name>
    <dbReference type="NCBI Taxonomy" id="152371"/>
    <lineage>
        <taxon>Eukaryota</taxon>
        <taxon>Viridiplantae</taxon>
        <taxon>Streptophyta</taxon>
        <taxon>Embryophyta</taxon>
        <taxon>Tracheophyta</taxon>
        <taxon>Spermatophyta</taxon>
        <taxon>Magnoliopsida</taxon>
        <taxon>Ranunculales</taxon>
        <taxon>Menispermaceae</taxon>
        <taxon>Menispermoideae</taxon>
        <taxon>Cissampelideae</taxon>
        <taxon>Stephania</taxon>
    </lineage>
</organism>
<protein>
    <recommendedName>
        <fullName evidence="2">RING-type E3 ubiquitin transferase</fullName>
        <ecNumber evidence="2">2.3.2.27</ecNumber>
    </recommendedName>
</protein>
<keyword evidence="13" id="KW-1185">Reference proteome</keyword>
<dbReference type="GO" id="GO:0000209">
    <property type="term" value="P:protein polyubiquitination"/>
    <property type="evidence" value="ECO:0007669"/>
    <property type="project" value="TreeGrafter"/>
</dbReference>
<name>A0AAP0Q2S2_9MAGN</name>
<dbReference type="PROSITE" id="PS50089">
    <property type="entry name" value="ZF_RING_2"/>
    <property type="match status" value="1"/>
</dbReference>
<gene>
    <name evidence="12" type="ORF">Syun_007827</name>
</gene>
<dbReference type="GO" id="GO:0006513">
    <property type="term" value="P:protein monoubiquitination"/>
    <property type="evidence" value="ECO:0007669"/>
    <property type="project" value="TreeGrafter"/>
</dbReference>